<accession>A0A368X496</accession>
<comment type="caution">
    <text evidence="4">The sequence shown here is derived from an EMBL/GenBank/DDBJ whole genome shotgun (WGS) entry which is preliminary data.</text>
</comment>
<dbReference type="SUPFAM" id="SSF51735">
    <property type="entry name" value="NAD(P)-binding Rossmann-fold domains"/>
    <property type="match status" value="1"/>
</dbReference>
<sequence>MHIAIAGGTGYVGTQLTKALLKRGDDVSILTRSPEKYQNKQNLTYVGWLKSEHDPAKELDEVDAVINLAGDSLFGYWTDEKKKKIVKSRYKATNAIVSLINKMETKPDVLVNVSAVGYFGNSEMDVFTEEEQVPGDDFLANVAKAWEEEAKKANALGVRTVLARLGVVLGKEGALPLMAMPFKLFIGGKIGSGKQWISWIHIEDVVGMILFAIDNDGVDGPLHVTAPEPMQNDQFSQILATVLDRPNWLPVPSIAIKLLLGEMSTLVIDGQHVLPEKAEKNGYHFAYPKLASALKNIYKK</sequence>
<dbReference type="InterPro" id="IPR036291">
    <property type="entry name" value="NAD(P)-bd_dom_sf"/>
</dbReference>
<evidence type="ECO:0000256" key="1">
    <source>
        <dbReference type="ARBA" id="ARBA00009353"/>
    </source>
</evidence>
<name>A0A368X496_9BACI</name>
<dbReference type="PANTHER" id="PTHR11092:SF0">
    <property type="entry name" value="EPIMERASE FAMILY PROTEIN SDR39U1"/>
    <property type="match status" value="1"/>
</dbReference>
<dbReference type="InterPro" id="IPR010099">
    <property type="entry name" value="SDR39U1"/>
</dbReference>
<evidence type="ECO:0000259" key="3">
    <source>
        <dbReference type="Pfam" id="PF08338"/>
    </source>
</evidence>
<dbReference type="AlphaFoldDB" id="A0A368X496"/>
<dbReference type="InterPro" id="IPR001509">
    <property type="entry name" value="Epimerase_deHydtase"/>
</dbReference>
<comment type="similarity">
    <text evidence="1">Belongs to the NAD(P)-dependent epimerase/dehydratase family. SDR39U1 subfamily.</text>
</comment>
<keyword evidence="5" id="KW-1185">Reference proteome</keyword>
<dbReference type="RefSeq" id="WP_114354447.1">
    <property type="nucleotide sequence ID" value="NZ_QPJJ01000022.1"/>
</dbReference>
<dbReference type="Gene3D" id="3.40.50.720">
    <property type="entry name" value="NAD(P)-binding Rossmann-like Domain"/>
    <property type="match status" value="1"/>
</dbReference>
<evidence type="ECO:0000313" key="5">
    <source>
        <dbReference type="Proteomes" id="UP000252585"/>
    </source>
</evidence>
<gene>
    <name evidence="4" type="ORF">DFR57_12210</name>
</gene>
<dbReference type="InterPro" id="IPR013549">
    <property type="entry name" value="DUF1731"/>
</dbReference>
<evidence type="ECO:0000313" key="4">
    <source>
        <dbReference type="EMBL" id="RCW62841.1"/>
    </source>
</evidence>
<feature type="domain" description="DUF1731" evidence="3">
    <location>
        <begin position="251"/>
        <end position="297"/>
    </location>
</feature>
<dbReference type="CDD" id="cd05242">
    <property type="entry name" value="SDR_a8"/>
    <property type="match status" value="1"/>
</dbReference>
<reference evidence="4 5" key="1">
    <citation type="submission" date="2018-07" db="EMBL/GenBank/DDBJ databases">
        <title>Genomic Encyclopedia of Type Strains, Phase IV (KMG-IV): sequencing the most valuable type-strain genomes for metagenomic binning, comparative biology and taxonomic classification.</title>
        <authorList>
            <person name="Goeker M."/>
        </authorList>
    </citation>
    <scope>NUCLEOTIDE SEQUENCE [LARGE SCALE GENOMIC DNA]</scope>
    <source>
        <strain evidence="4 5">DSM 27696</strain>
    </source>
</reference>
<dbReference type="NCBIfam" id="TIGR01777">
    <property type="entry name" value="yfcH"/>
    <property type="match status" value="1"/>
</dbReference>
<dbReference type="PANTHER" id="PTHR11092">
    <property type="entry name" value="SUGAR NUCLEOTIDE EPIMERASE RELATED"/>
    <property type="match status" value="1"/>
</dbReference>
<evidence type="ECO:0000259" key="2">
    <source>
        <dbReference type="Pfam" id="PF01370"/>
    </source>
</evidence>
<dbReference type="OrthoDB" id="9801773at2"/>
<evidence type="ECO:0008006" key="6">
    <source>
        <dbReference type="Google" id="ProtNLM"/>
    </source>
</evidence>
<dbReference type="Pfam" id="PF08338">
    <property type="entry name" value="DUF1731"/>
    <property type="match status" value="1"/>
</dbReference>
<dbReference type="EMBL" id="QPJJ01000022">
    <property type="protein sequence ID" value="RCW62841.1"/>
    <property type="molecule type" value="Genomic_DNA"/>
</dbReference>
<feature type="domain" description="NAD-dependent epimerase/dehydratase" evidence="2">
    <location>
        <begin position="3"/>
        <end position="215"/>
    </location>
</feature>
<dbReference type="Proteomes" id="UP000252585">
    <property type="component" value="Unassembled WGS sequence"/>
</dbReference>
<proteinExistence type="inferred from homology"/>
<organism evidence="4 5">
    <name type="scientific">Saliterribacillus persicus</name>
    <dbReference type="NCBI Taxonomy" id="930114"/>
    <lineage>
        <taxon>Bacteria</taxon>
        <taxon>Bacillati</taxon>
        <taxon>Bacillota</taxon>
        <taxon>Bacilli</taxon>
        <taxon>Bacillales</taxon>
        <taxon>Bacillaceae</taxon>
        <taxon>Saliterribacillus</taxon>
    </lineage>
</organism>
<protein>
    <recommendedName>
        <fullName evidence="6">TIGR01777 family protein</fullName>
    </recommendedName>
</protein>
<dbReference type="Pfam" id="PF01370">
    <property type="entry name" value="Epimerase"/>
    <property type="match status" value="1"/>
</dbReference>